<evidence type="ECO:0000313" key="1">
    <source>
        <dbReference type="EMBL" id="KAK1121562.1"/>
    </source>
</evidence>
<keyword evidence="2" id="KW-1185">Reference proteome</keyword>
<proteinExistence type="predicted"/>
<organism evidence="1 2">
    <name type="scientific">Melipona bicolor</name>
    <dbReference type="NCBI Taxonomy" id="60889"/>
    <lineage>
        <taxon>Eukaryota</taxon>
        <taxon>Metazoa</taxon>
        <taxon>Ecdysozoa</taxon>
        <taxon>Arthropoda</taxon>
        <taxon>Hexapoda</taxon>
        <taxon>Insecta</taxon>
        <taxon>Pterygota</taxon>
        <taxon>Neoptera</taxon>
        <taxon>Endopterygota</taxon>
        <taxon>Hymenoptera</taxon>
        <taxon>Apocrita</taxon>
        <taxon>Aculeata</taxon>
        <taxon>Apoidea</taxon>
        <taxon>Anthophila</taxon>
        <taxon>Apidae</taxon>
        <taxon>Melipona</taxon>
    </lineage>
</organism>
<accession>A0AA40FM25</accession>
<sequence>MRQKGNLDKKKSCEFVSGLLTANQTRTTRTHHTFIGLITHHSEADGGTNAWVGNSKWPSER</sequence>
<comment type="caution">
    <text evidence="1">The sequence shown here is derived from an EMBL/GenBank/DDBJ whole genome shotgun (WGS) entry which is preliminary data.</text>
</comment>
<evidence type="ECO:0000313" key="2">
    <source>
        <dbReference type="Proteomes" id="UP001177670"/>
    </source>
</evidence>
<gene>
    <name evidence="1" type="ORF">K0M31_010358</name>
</gene>
<dbReference type="AlphaFoldDB" id="A0AA40FM25"/>
<dbReference type="EMBL" id="JAHYIQ010000026">
    <property type="protein sequence ID" value="KAK1121562.1"/>
    <property type="molecule type" value="Genomic_DNA"/>
</dbReference>
<name>A0AA40FM25_9HYME</name>
<protein>
    <submittedName>
        <fullName evidence="1">Uncharacterized protein</fullName>
    </submittedName>
</protein>
<dbReference type="Proteomes" id="UP001177670">
    <property type="component" value="Unassembled WGS sequence"/>
</dbReference>
<reference evidence="1" key="1">
    <citation type="submission" date="2021-10" db="EMBL/GenBank/DDBJ databases">
        <title>Melipona bicolor Genome sequencing and assembly.</title>
        <authorList>
            <person name="Araujo N.S."/>
            <person name="Arias M.C."/>
        </authorList>
    </citation>
    <scope>NUCLEOTIDE SEQUENCE</scope>
    <source>
        <strain evidence="1">USP_2M_L1-L4_2017</strain>
        <tissue evidence="1">Whole body</tissue>
    </source>
</reference>